<name>A0A6C0LQB8_9ZZZZ</name>
<evidence type="ECO:0000313" key="2">
    <source>
        <dbReference type="EMBL" id="QHU31931.1"/>
    </source>
</evidence>
<dbReference type="EMBL" id="MN740534">
    <property type="protein sequence ID" value="QHU31931.1"/>
    <property type="molecule type" value="Genomic_DNA"/>
</dbReference>
<evidence type="ECO:0000256" key="1">
    <source>
        <dbReference type="SAM" id="MobiDB-lite"/>
    </source>
</evidence>
<feature type="compositionally biased region" description="Basic residues" evidence="1">
    <location>
        <begin position="107"/>
        <end position="119"/>
    </location>
</feature>
<feature type="region of interest" description="Disordered" evidence="1">
    <location>
        <begin position="99"/>
        <end position="119"/>
    </location>
</feature>
<organism evidence="2">
    <name type="scientific">viral metagenome</name>
    <dbReference type="NCBI Taxonomy" id="1070528"/>
    <lineage>
        <taxon>unclassified sequences</taxon>
        <taxon>metagenomes</taxon>
        <taxon>organismal metagenomes</taxon>
    </lineage>
</organism>
<reference evidence="2" key="1">
    <citation type="journal article" date="2020" name="Nature">
        <title>Giant virus diversity and host interactions through global metagenomics.</title>
        <authorList>
            <person name="Schulz F."/>
            <person name="Roux S."/>
            <person name="Paez-Espino D."/>
            <person name="Jungbluth S."/>
            <person name="Walsh D.A."/>
            <person name="Denef V.J."/>
            <person name="McMahon K.D."/>
            <person name="Konstantinidis K.T."/>
            <person name="Eloe-Fadrosh E.A."/>
            <person name="Kyrpides N.C."/>
            <person name="Woyke T."/>
        </authorList>
    </citation>
    <scope>NUCLEOTIDE SEQUENCE</scope>
    <source>
        <strain evidence="2">GVMAG-M-3300027963-41</strain>
    </source>
</reference>
<accession>A0A6C0LQB8</accession>
<dbReference type="AlphaFoldDB" id="A0A6C0LQB8"/>
<sequence length="119" mass="13808">MSVAEAEAAAQQAAEKAKWHREHLWAIGLLTRRGENTSHYTHRQIEKNKQNLMNATKVARRTARNLRKAKLKAQLQSNNPAPVLILNDAPWYNLVEEELVPSPSRAKSQRKTRRRRHRN</sequence>
<proteinExistence type="predicted"/>
<protein>
    <submittedName>
        <fullName evidence="2">Uncharacterized protein</fullName>
    </submittedName>
</protein>